<dbReference type="PRINTS" id="PR02054">
    <property type="entry name" value="FAM175PLANT"/>
</dbReference>
<dbReference type="GO" id="GO:0031593">
    <property type="term" value="F:polyubiquitin modification-dependent protein binding"/>
    <property type="evidence" value="ECO:0007669"/>
    <property type="project" value="TreeGrafter"/>
</dbReference>
<keyword evidence="2" id="KW-1185">Reference proteome</keyword>
<accession>A0AAN9S829</accession>
<reference evidence="1 2" key="1">
    <citation type="submission" date="2024-01" db="EMBL/GenBank/DDBJ databases">
        <title>The genomes of 5 underutilized Papilionoideae crops provide insights into root nodulation and disease resistanc.</title>
        <authorList>
            <person name="Jiang F."/>
        </authorList>
    </citation>
    <scope>NUCLEOTIDE SEQUENCE [LARGE SCALE GENOMIC DNA]</scope>
    <source>
        <strain evidence="1">DUOXIRENSHENG_FW03</strain>
        <tissue evidence="1">Leaves</tissue>
    </source>
</reference>
<organism evidence="1 2">
    <name type="scientific">Psophocarpus tetragonolobus</name>
    <name type="common">Winged bean</name>
    <name type="synonym">Dolichos tetragonolobus</name>
    <dbReference type="NCBI Taxonomy" id="3891"/>
    <lineage>
        <taxon>Eukaryota</taxon>
        <taxon>Viridiplantae</taxon>
        <taxon>Streptophyta</taxon>
        <taxon>Embryophyta</taxon>
        <taxon>Tracheophyta</taxon>
        <taxon>Spermatophyta</taxon>
        <taxon>Magnoliopsida</taxon>
        <taxon>eudicotyledons</taxon>
        <taxon>Gunneridae</taxon>
        <taxon>Pentapetalae</taxon>
        <taxon>rosids</taxon>
        <taxon>fabids</taxon>
        <taxon>Fabales</taxon>
        <taxon>Fabaceae</taxon>
        <taxon>Papilionoideae</taxon>
        <taxon>50 kb inversion clade</taxon>
        <taxon>NPAAA clade</taxon>
        <taxon>indigoferoid/millettioid clade</taxon>
        <taxon>Phaseoleae</taxon>
        <taxon>Psophocarpus</taxon>
    </lineage>
</organism>
<proteinExistence type="predicted"/>
<sequence length="318" mass="34598">MDDPPLQKIAISGPTLASLIQRFSTSPSAIHGLLYGHVTDLPATLSDDAAVEASPTLLATVTAFLSSPDPHLSAAAVPTHSAPFLGWFSARRRSPLRPSMREFSLTTSLSSQSQSPNPKPSPFIFLLLASPPSDPSHIHTHEYRAFQFCGGRFEPRSLDVVNIGPAFRGHYGAFSPSSPLPPLRYGPPRGSPMSDDGEERLGRLKQAAKDQRKLDACADGFDVGRLSRMMGSEAKSYTEGLEELYQKMLLKIENLTCLVEKTSAMVLEQLMWSAVTPDVVMSAKIAEKTHCQFDPSGKLTFGNFVDKRLESLAEALVE</sequence>
<dbReference type="GO" id="GO:0005634">
    <property type="term" value="C:nucleus"/>
    <property type="evidence" value="ECO:0007669"/>
    <property type="project" value="TreeGrafter"/>
</dbReference>
<comment type="caution">
    <text evidence="1">The sequence shown here is derived from an EMBL/GenBank/DDBJ whole genome shotgun (WGS) entry which is preliminary data.</text>
</comment>
<dbReference type="InterPro" id="IPR023238">
    <property type="entry name" value="FAM175"/>
</dbReference>
<dbReference type="InterPro" id="IPR023241">
    <property type="entry name" value="FAM175_plant"/>
</dbReference>
<dbReference type="EMBL" id="JAYMYS010000006">
    <property type="protein sequence ID" value="KAK7390296.1"/>
    <property type="molecule type" value="Genomic_DNA"/>
</dbReference>
<dbReference type="AlphaFoldDB" id="A0AAN9S829"/>
<dbReference type="PRINTS" id="PR02051">
    <property type="entry name" value="PROTEINF175"/>
</dbReference>
<protein>
    <submittedName>
        <fullName evidence="1">Uncharacterized protein</fullName>
    </submittedName>
</protein>
<dbReference type="CDD" id="cd23656">
    <property type="entry name" value="Abraxas_plant"/>
    <property type="match status" value="1"/>
</dbReference>
<evidence type="ECO:0000313" key="2">
    <source>
        <dbReference type="Proteomes" id="UP001386955"/>
    </source>
</evidence>
<dbReference type="PANTHER" id="PTHR31728:SF5">
    <property type="entry name" value="OS07G0540200 PROTEIN"/>
    <property type="match status" value="1"/>
</dbReference>
<dbReference type="PANTHER" id="PTHR31728">
    <property type="entry name" value="ABRAXAS FAMILY MEMBER"/>
    <property type="match status" value="1"/>
</dbReference>
<name>A0AAN9S829_PSOTE</name>
<dbReference type="Proteomes" id="UP001386955">
    <property type="component" value="Unassembled WGS sequence"/>
</dbReference>
<gene>
    <name evidence="1" type="ORF">VNO78_25598</name>
</gene>
<evidence type="ECO:0000313" key="1">
    <source>
        <dbReference type="EMBL" id="KAK7390296.1"/>
    </source>
</evidence>